<sequence>MIILIMENYIHNLILYVNGDAMVALATASIINNLKKTETDDCDVESDINLTDTSIFLFSLVPLRLAAHCKSINEKSILWENTYPSSTRYCRPIKFLYEKETSEVIRNEVKKTEKEIIELKSFDLNINNNVISVNYTMLMTMVDGKIINTLTETSSQVCFICKCNPKNINNLNKIHNFQINENNFKYGLSTLHAWIKFLECVLHISYKLESAPTTKRTTTEQNNGIAEKKKVGTI</sequence>
<protein>
    <recommendedName>
        <fullName evidence="2">V(D)J recombination-activating protein 1 RNase H domain-containing protein</fullName>
    </recommendedName>
</protein>
<dbReference type="InterPro" id="IPR058554">
    <property type="entry name" value="RAG1_RNase_H"/>
</dbReference>
<proteinExistence type="predicted"/>
<organism evidence="3">
    <name type="scientific">Sipha flava</name>
    <name type="common">yellow sugarcane aphid</name>
    <dbReference type="NCBI Taxonomy" id="143950"/>
    <lineage>
        <taxon>Eukaryota</taxon>
        <taxon>Metazoa</taxon>
        <taxon>Ecdysozoa</taxon>
        <taxon>Arthropoda</taxon>
        <taxon>Hexapoda</taxon>
        <taxon>Insecta</taxon>
        <taxon>Pterygota</taxon>
        <taxon>Neoptera</taxon>
        <taxon>Paraneoptera</taxon>
        <taxon>Hemiptera</taxon>
        <taxon>Sternorrhyncha</taxon>
        <taxon>Aphidomorpha</taxon>
        <taxon>Aphidoidea</taxon>
        <taxon>Aphididae</taxon>
        <taxon>Sipha</taxon>
    </lineage>
</organism>
<evidence type="ECO:0000313" key="3">
    <source>
        <dbReference type="EMBL" id="MBY75975.1"/>
    </source>
</evidence>
<reference evidence="3" key="1">
    <citation type="submission" date="2018-04" db="EMBL/GenBank/DDBJ databases">
        <title>Transcriptome assembly of Sipha flava.</title>
        <authorList>
            <person name="Scully E.D."/>
            <person name="Geib S.M."/>
            <person name="Palmer N.A."/>
            <person name="Koch K."/>
            <person name="Bradshaw J."/>
            <person name="Heng-Moss T."/>
            <person name="Sarath G."/>
        </authorList>
    </citation>
    <scope>NUCLEOTIDE SEQUENCE</scope>
</reference>
<feature type="compositionally biased region" description="Polar residues" evidence="1">
    <location>
        <begin position="215"/>
        <end position="224"/>
    </location>
</feature>
<feature type="domain" description="V(D)J recombination-activating protein 1 RNase H" evidence="2">
    <location>
        <begin position="53"/>
        <end position="148"/>
    </location>
</feature>
<feature type="region of interest" description="Disordered" evidence="1">
    <location>
        <begin position="215"/>
        <end position="234"/>
    </location>
</feature>
<dbReference type="Pfam" id="PF26100">
    <property type="entry name" value="RAG1_RNase_H"/>
    <property type="match status" value="1"/>
</dbReference>
<dbReference type="AlphaFoldDB" id="A0A2S2QE00"/>
<evidence type="ECO:0000259" key="2">
    <source>
        <dbReference type="Pfam" id="PF26100"/>
    </source>
</evidence>
<dbReference type="OrthoDB" id="6600779at2759"/>
<dbReference type="EMBL" id="GGMS01006772">
    <property type="protein sequence ID" value="MBY75975.1"/>
    <property type="molecule type" value="Transcribed_RNA"/>
</dbReference>
<evidence type="ECO:0000256" key="1">
    <source>
        <dbReference type="SAM" id="MobiDB-lite"/>
    </source>
</evidence>
<name>A0A2S2QE00_9HEMI</name>
<accession>A0A2S2QE00</accession>
<gene>
    <name evidence="3" type="ORF">g.174442</name>
</gene>